<keyword evidence="2" id="KW-1133">Transmembrane helix</keyword>
<keyword evidence="4" id="KW-1185">Reference proteome</keyword>
<feature type="compositionally biased region" description="Pro residues" evidence="1">
    <location>
        <begin position="217"/>
        <end position="236"/>
    </location>
</feature>
<reference evidence="3 4" key="1">
    <citation type="submission" date="2024-02" db="EMBL/GenBank/DDBJ databases">
        <title>High-quality chromosome-scale genome assembly of Pensacola bahiagrass (Paspalum notatum Flugge var. saurae).</title>
        <authorList>
            <person name="Vega J.M."/>
            <person name="Podio M."/>
            <person name="Orjuela J."/>
            <person name="Siena L.A."/>
            <person name="Pessino S.C."/>
            <person name="Combes M.C."/>
            <person name="Mariac C."/>
            <person name="Albertini E."/>
            <person name="Pupilli F."/>
            <person name="Ortiz J.P.A."/>
            <person name="Leblanc O."/>
        </authorList>
    </citation>
    <scope>NUCLEOTIDE SEQUENCE [LARGE SCALE GENOMIC DNA]</scope>
    <source>
        <strain evidence="3">R1</strain>
        <tissue evidence="3">Leaf</tissue>
    </source>
</reference>
<feature type="region of interest" description="Disordered" evidence="1">
    <location>
        <begin position="210"/>
        <end position="242"/>
    </location>
</feature>
<sequence>MKIMKGDMTVLIGGEMFMPGEAARNTVEGGVMSDEIVKAVYSERTGLAQARGCWMSSRRRRLKSGTRRFTQDDDEFKVVDIFVKSPDPNPFRPFAAPSHPPSPRATGPCRRPRVAIWAASAAGPRLQVARGACLRLGRPRRHLTPSARQTAWPAPAAWAARTASPRHRGAGSAATKTGLTEHRKPLLGASFARHHTATRASAQHRRLLGDLPCHTSRPPPRVLPDPAPPPPSPASVPPASLRQAPLPTRFQQFFSGKTQILDEETRIWSRSVSSCSRRVEHRRSAEGEVFAQHLQERDRYLVSLQILIQFFLYLVVVRFKKQSRNRIFRRELSGSGAATR</sequence>
<dbReference type="AlphaFoldDB" id="A0AAQ3PRI6"/>
<evidence type="ECO:0000256" key="1">
    <source>
        <dbReference type="SAM" id="MobiDB-lite"/>
    </source>
</evidence>
<keyword evidence="2" id="KW-0812">Transmembrane</keyword>
<gene>
    <name evidence="3" type="ORF">U9M48_002811</name>
</gene>
<evidence type="ECO:0000313" key="4">
    <source>
        <dbReference type="Proteomes" id="UP001341281"/>
    </source>
</evidence>
<feature type="transmembrane region" description="Helical" evidence="2">
    <location>
        <begin position="300"/>
        <end position="319"/>
    </location>
</feature>
<evidence type="ECO:0000256" key="2">
    <source>
        <dbReference type="SAM" id="Phobius"/>
    </source>
</evidence>
<accession>A0AAQ3PRI6</accession>
<keyword evidence="2" id="KW-0472">Membrane</keyword>
<dbReference type="Proteomes" id="UP001341281">
    <property type="component" value="Chromosome 01"/>
</dbReference>
<evidence type="ECO:0000313" key="3">
    <source>
        <dbReference type="EMBL" id="WVZ51696.1"/>
    </source>
</evidence>
<feature type="region of interest" description="Disordered" evidence="1">
    <location>
        <begin position="144"/>
        <end position="182"/>
    </location>
</feature>
<feature type="compositionally biased region" description="Low complexity" evidence="1">
    <location>
        <begin position="147"/>
        <end position="163"/>
    </location>
</feature>
<dbReference type="EMBL" id="CP144745">
    <property type="protein sequence ID" value="WVZ51696.1"/>
    <property type="molecule type" value="Genomic_DNA"/>
</dbReference>
<protein>
    <submittedName>
        <fullName evidence="3">Uncharacterized protein</fullName>
    </submittedName>
</protein>
<name>A0AAQ3PRI6_PASNO</name>
<proteinExistence type="predicted"/>
<organism evidence="3 4">
    <name type="scientific">Paspalum notatum var. saurae</name>
    <dbReference type="NCBI Taxonomy" id="547442"/>
    <lineage>
        <taxon>Eukaryota</taxon>
        <taxon>Viridiplantae</taxon>
        <taxon>Streptophyta</taxon>
        <taxon>Embryophyta</taxon>
        <taxon>Tracheophyta</taxon>
        <taxon>Spermatophyta</taxon>
        <taxon>Magnoliopsida</taxon>
        <taxon>Liliopsida</taxon>
        <taxon>Poales</taxon>
        <taxon>Poaceae</taxon>
        <taxon>PACMAD clade</taxon>
        <taxon>Panicoideae</taxon>
        <taxon>Andropogonodae</taxon>
        <taxon>Paspaleae</taxon>
        <taxon>Paspalinae</taxon>
        <taxon>Paspalum</taxon>
    </lineage>
</organism>